<comment type="caution">
    <text evidence="1">The sequence shown here is derived from an EMBL/GenBank/DDBJ whole genome shotgun (WGS) entry which is preliminary data.</text>
</comment>
<dbReference type="Pfam" id="PF08812">
    <property type="entry name" value="YtxC"/>
    <property type="match status" value="1"/>
</dbReference>
<evidence type="ECO:0000313" key="1">
    <source>
        <dbReference type="EMBL" id="MDQ0481340.1"/>
    </source>
</evidence>
<dbReference type="Proteomes" id="UP001226720">
    <property type="component" value="Unassembled WGS sequence"/>
</dbReference>
<sequence>MVSITFSNLGDFEFMTAQLTKVTDHPKCVKSDREAMKVSIAIEPYDTRMCYRVSQCLALLGTTYEKRWMDQLLKSTYYFQDQDEIAEISAIARNIGDGNIDDIPGASRYSNRHDLLLEAAVSCIEQGGTISFDSFLRFRTGPYRSLLASLIGEAIDEYKLEQEYQNFVQALRILLKSRDTATKRAVLVFDGNYRLYNATGQVLTCQEDLRIEDLPNGLSVEDIDPDILLPLLVAAPEEIHFYTDDNEEGLAQTIRNVFEERIYFFPYRMSKILFSGNH</sequence>
<reference evidence="1" key="1">
    <citation type="submission" date="2023-07" db="EMBL/GenBank/DDBJ databases">
        <title>Genomic Encyclopedia of Type Strains, Phase IV (KMG-IV): sequencing the most valuable type-strain genomes for metagenomic binning, comparative biology and taxonomic classification.</title>
        <authorList>
            <person name="Goeker M."/>
        </authorList>
    </citation>
    <scope>NUCLEOTIDE SEQUENCE [LARGE SCALE GENOMIC DNA]</scope>
    <source>
        <strain evidence="1">JSM 076093</strain>
    </source>
</reference>
<accession>A0ABU0JW79</accession>
<dbReference type="EMBL" id="JAUSWM010000001">
    <property type="protein sequence ID" value="MDQ0481340.1"/>
    <property type="molecule type" value="Genomic_DNA"/>
</dbReference>
<organism evidence="1 2">
    <name type="scientific">Guptibacillus hwajinpoensis</name>
    <dbReference type="NCBI Taxonomy" id="208199"/>
    <lineage>
        <taxon>Bacteria</taxon>
        <taxon>Bacillati</taxon>
        <taxon>Bacillota</taxon>
        <taxon>Bacilli</taxon>
        <taxon>Bacillales</taxon>
        <taxon>Guptibacillaceae</taxon>
        <taxon>Guptibacillus</taxon>
    </lineage>
</organism>
<gene>
    <name evidence="1" type="ORF">QO000_000293</name>
</gene>
<evidence type="ECO:0000313" key="2">
    <source>
        <dbReference type="Proteomes" id="UP001226720"/>
    </source>
</evidence>
<keyword evidence="2" id="KW-1185">Reference proteome</keyword>
<protein>
    <submittedName>
        <fullName evidence="1">Sporulation protein YtxC</fullName>
    </submittedName>
</protein>
<dbReference type="RefSeq" id="WP_301551101.1">
    <property type="nucleotide sequence ID" value="NZ_JAQRMZ010000002.1"/>
</dbReference>
<dbReference type="InterPro" id="IPR014199">
    <property type="entry name" value="Spore_YtxC"/>
</dbReference>
<name>A0ABU0JW79_9BACL</name>
<proteinExistence type="predicted"/>
<dbReference type="GeneID" id="301326518"/>